<accession>A0A9X1F7G8</accession>
<keyword evidence="2" id="KW-0808">Transferase</keyword>
<dbReference type="AlphaFoldDB" id="A0A9X1F7G8"/>
<keyword evidence="4" id="KW-1185">Reference proteome</keyword>
<evidence type="ECO:0000313" key="3">
    <source>
        <dbReference type="EMBL" id="MBV7268634.1"/>
    </source>
</evidence>
<dbReference type="InterPro" id="IPR050179">
    <property type="entry name" value="Trans_hexapeptide_repeat"/>
</dbReference>
<protein>
    <recommendedName>
        <fullName evidence="5">Acetyltransferase</fullName>
    </recommendedName>
</protein>
<sequence>MKPDQHTTFQLLGFDPYWVCVVYDLIHYQYKLPIRVEVFPNLELDGKANDLIKRIDYTIKSMQDVRPNQHVLFGLASGRHKHKVYKDFKPYLNNEDYNNLVSNSSVISQSCQLDYGILVDYQCVVSSQTAIGFGVSIKRGAKIGHHNKIGAFTDINPGVVTSGNVTIGKGCEIGTGSLVNNNVTIGDNTFIGMGSVVTKDIPPNCIAYGSPCKVVRPNELWEI</sequence>
<dbReference type="InterPro" id="IPR001451">
    <property type="entry name" value="Hexapep"/>
</dbReference>
<evidence type="ECO:0000256" key="2">
    <source>
        <dbReference type="ARBA" id="ARBA00023315"/>
    </source>
</evidence>
<evidence type="ECO:0008006" key="5">
    <source>
        <dbReference type="Google" id="ProtNLM"/>
    </source>
</evidence>
<evidence type="ECO:0000313" key="4">
    <source>
        <dbReference type="Proteomes" id="UP001138894"/>
    </source>
</evidence>
<comment type="similarity">
    <text evidence="1">Belongs to the transferase hexapeptide repeat family.</text>
</comment>
<dbReference type="PROSITE" id="PS00101">
    <property type="entry name" value="HEXAPEP_TRANSFERASES"/>
    <property type="match status" value="1"/>
</dbReference>
<dbReference type="InterPro" id="IPR018357">
    <property type="entry name" value="Hexapep_transf_CS"/>
</dbReference>
<evidence type="ECO:0000256" key="1">
    <source>
        <dbReference type="ARBA" id="ARBA00007274"/>
    </source>
</evidence>
<comment type="caution">
    <text evidence="3">The sequence shown here is derived from an EMBL/GenBank/DDBJ whole genome shotgun (WGS) entry which is preliminary data.</text>
</comment>
<dbReference type="PANTHER" id="PTHR43300">
    <property type="entry name" value="ACETYLTRANSFERASE"/>
    <property type="match status" value="1"/>
</dbReference>
<dbReference type="RefSeq" id="WP_218545177.1">
    <property type="nucleotide sequence ID" value="NZ_JAGSPD010000003.1"/>
</dbReference>
<dbReference type="PANTHER" id="PTHR43300:SF7">
    <property type="entry name" value="UDP-N-ACETYLBACILLOSAMINE N-ACETYLTRANSFERASE"/>
    <property type="match status" value="1"/>
</dbReference>
<proteinExistence type="inferred from homology"/>
<gene>
    <name evidence="3" type="ORF">KCG49_05410</name>
</gene>
<keyword evidence="2" id="KW-0012">Acyltransferase</keyword>
<name>A0A9X1F7G8_9FLAO</name>
<dbReference type="EMBL" id="JAGSPD010000003">
    <property type="protein sequence ID" value="MBV7268634.1"/>
    <property type="molecule type" value="Genomic_DNA"/>
</dbReference>
<dbReference type="GO" id="GO:0016746">
    <property type="term" value="F:acyltransferase activity"/>
    <property type="evidence" value="ECO:0007669"/>
    <property type="project" value="UniProtKB-KW"/>
</dbReference>
<dbReference type="Pfam" id="PF00132">
    <property type="entry name" value="Hexapep"/>
    <property type="match status" value="1"/>
</dbReference>
<reference evidence="3" key="1">
    <citation type="submission" date="2021-04" db="EMBL/GenBank/DDBJ databases">
        <authorList>
            <person name="Pira H."/>
            <person name="Risdian C."/>
            <person name="Wink J."/>
        </authorList>
    </citation>
    <scope>NUCLEOTIDE SEQUENCE</scope>
    <source>
        <strain evidence="3">WHY3</strain>
    </source>
</reference>
<organism evidence="3 4">
    <name type="scientific">Winogradskyella luteola</name>
    <dbReference type="NCBI Taxonomy" id="2828330"/>
    <lineage>
        <taxon>Bacteria</taxon>
        <taxon>Pseudomonadati</taxon>
        <taxon>Bacteroidota</taxon>
        <taxon>Flavobacteriia</taxon>
        <taxon>Flavobacteriales</taxon>
        <taxon>Flavobacteriaceae</taxon>
        <taxon>Winogradskyella</taxon>
    </lineage>
</organism>
<dbReference type="Proteomes" id="UP001138894">
    <property type="component" value="Unassembled WGS sequence"/>
</dbReference>